<organism evidence="5 6">
    <name type="scientific">Eleusine coracana subsp. coracana</name>
    <dbReference type="NCBI Taxonomy" id="191504"/>
    <lineage>
        <taxon>Eukaryota</taxon>
        <taxon>Viridiplantae</taxon>
        <taxon>Streptophyta</taxon>
        <taxon>Embryophyta</taxon>
        <taxon>Tracheophyta</taxon>
        <taxon>Spermatophyta</taxon>
        <taxon>Magnoliopsida</taxon>
        <taxon>Liliopsida</taxon>
        <taxon>Poales</taxon>
        <taxon>Poaceae</taxon>
        <taxon>PACMAD clade</taxon>
        <taxon>Chloridoideae</taxon>
        <taxon>Cynodonteae</taxon>
        <taxon>Eleusininae</taxon>
        <taxon>Eleusine</taxon>
    </lineage>
</organism>
<reference evidence="5" key="2">
    <citation type="submission" date="2021-12" db="EMBL/GenBank/DDBJ databases">
        <title>Resequencing data analysis of finger millet.</title>
        <authorList>
            <person name="Hatakeyama M."/>
            <person name="Aluri S."/>
            <person name="Balachadran M.T."/>
            <person name="Sivarajan S.R."/>
            <person name="Poveda L."/>
            <person name="Shimizu-Inatsugi R."/>
            <person name="Schlapbach R."/>
            <person name="Sreeman S.M."/>
            <person name="Shimizu K.K."/>
        </authorList>
    </citation>
    <scope>NUCLEOTIDE SEQUENCE</scope>
</reference>
<evidence type="ECO:0000256" key="2">
    <source>
        <dbReference type="ARBA" id="ARBA00022690"/>
    </source>
</evidence>
<feature type="domain" description="Cystatin" evidence="4">
    <location>
        <begin position="285"/>
        <end position="384"/>
    </location>
</feature>
<sequence>MVVRFCYVVKSQNHTRANLIISSRSSYKISQNKETPSRNCCAKKHDAIEEEHVEQSVAGVPPATADVAAAKKKPFCIVQWGPYPTTEGLVIKNQRLATIIDCVGTIVRVVAGSLFVSACLDLLENLQADGEGGTVKYSAGHEVLTLGDGEENWKWKATMDPPYAINARTPICLPGFFYWSALHSLTGHGNQKDKIFLSIDASYHLRCNMRDGSLEETVDMARDMKYDRRGIKFSTATREVIMARLFATCVLLTLLLAMTASSSARADDPSDAAGIRQLRGYGRGRKVGARTEVRDVEGDREVQELGRFSVAEHNRRRECCGDGSGGRLEFSRVVAAQRQVVSGLKYYLTVAAVEEDEEEERVFDAVVVVKPWLQSRTLLKFAPASAKY</sequence>
<keyword evidence="3" id="KW-0789">Thiol protease inhibitor</keyword>
<evidence type="ECO:0000256" key="3">
    <source>
        <dbReference type="ARBA" id="ARBA00022704"/>
    </source>
</evidence>
<dbReference type="Proteomes" id="UP001054889">
    <property type="component" value="Unassembled WGS sequence"/>
</dbReference>
<dbReference type="PANTHER" id="PTHR47373:SF1">
    <property type="entry name" value="CYSTEINE PROTEINASE INHIBITOR 2"/>
    <property type="match status" value="1"/>
</dbReference>
<keyword evidence="6" id="KW-1185">Reference proteome</keyword>
<proteinExistence type="inferred from homology"/>
<comment type="caution">
    <text evidence="5">The sequence shown here is derived from an EMBL/GenBank/DDBJ whole genome shotgun (WGS) entry which is preliminary data.</text>
</comment>
<accession>A0AAV5C2G4</accession>
<protein>
    <recommendedName>
        <fullName evidence="4">Cystatin domain-containing protein</fullName>
    </recommendedName>
</protein>
<dbReference type="Gene3D" id="3.10.450.10">
    <property type="match status" value="1"/>
</dbReference>
<gene>
    <name evidence="5" type="primary">ga08525</name>
    <name evidence="5" type="ORF">PR202_ga08525</name>
</gene>
<dbReference type="PANTHER" id="PTHR47373">
    <property type="entry name" value="CYSTEINE PROTEINASE INHIBITOR 2"/>
    <property type="match status" value="1"/>
</dbReference>
<dbReference type="CDD" id="cd00042">
    <property type="entry name" value="CY"/>
    <property type="match status" value="1"/>
</dbReference>
<evidence type="ECO:0000313" key="5">
    <source>
        <dbReference type="EMBL" id="GJM92095.1"/>
    </source>
</evidence>
<dbReference type="GO" id="GO:0004869">
    <property type="term" value="F:cysteine-type endopeptidase inhibitor activity"/>
    <property type="evidence" value="ECO:0007669"/>
    <property type="project" value="UniProtKB-KW"/>
</dbReference>
<comment type="similarity">
    <text evidence="1">Belongs to the cystatin family. Phytocystatin subfamily.</text>
</comment>
<dbReference type="Pfam" id="PF16845">
    <property type="entry name" value="SQAPI"/>
    <property type="match status" value="1"/>
</dbReference>
<reference evidence="5" key="1">
    <citation type="journal article" date="2018" name="DNA Res.">
        <title>Multiple hybrid de novo genome assembly of finger millet, an orphan allotetraploid crop.</title>
        <authorList>
            <person name="Hatakeyama M."/>
            <person name="Aluri S."/>
            <person name="Balachadran M.T."/>
            <person name="Sivarajan S.R."/>
            <person name="Patrignani A."/>
            <person name="Gruter S."/>
            <person name="Poveda L."/>
            <person name="Shimizu-Inatsugi R."/>
            <person name="Baeten J."/>
            <person name="Francoijs K.J."/>
            <person name="Nataraja K.N."/>
            <person name="Reddy Y.A.N."/>
            <person name="Phadnis S."/>
            <person name="Ravikumar R.L."/>
            <person name="Schlapbach R."/>
            <person name="Sreeman S.M."/>
            <person name="Shimizu K.K."/>
        </authorList>
    </citation>
    <scope>NUCLEOTIDE SEQUENCE</scope>
</reference>
<dbReference type="EMBL" id="BQKI01000004">
    <property type="protein sequence ID" value="GJM92095.1"/>
    <property type="molecule type" value="Genomic_DNA"/>
</dbReference>
<dbReference type="AlphaFoldDB" id="A0AAV5C2G4"/>
<keyword evidence="2" id="KW-0646">Protease inhibitor</keyword>
<dbReference type="SMART" id="SM00043">
    <property type="entry name" value="CY"/>
    <property type="match status" value="1"/>
</dbReference>
<name>A0AAV5C2G4_ELECO</name>
<dbReference type="InterPro" id="IPR000010">
    <property type="entry name" value="Cystatin_dom"/>
</dbReference>
<evidence type="ECO:0000259" key="4">
    <source>
        <dbReference type="SMART" id="SM00043"/>
    </source>
</evidence>
<evidence type="ECO:0000313" key="6">
    <source>
        <dbReference type="Proteomes" id="UP001054889"/>
    </source>
</evidence>
<dbReference type="SUPFAM" id="SSF54403">
    <property type="entry name" value="Cystatin/monellin"/>
    <property type="match status" value="1"/>
</dbReference>
<evidence type="ECO:0000256" key="1">
    <source>
        <dbReference type="ARBA" id="ARBA00007233"/>
    </source>
</evidence>
<dbReference type="InterPro" id="IPR046350">
    <property type="entry name" value="Cystatin_sf"/>
</dbReference>